<evidence type="ECO:0000313" key="2">
    <source>
        <dbReference type="EMBL" id="KAF2790502.1"/>
    </source>
</evidence>
<gene>
    <name evidence="2" type="ORF">K505DRAFT_419795</name>
</gene>
<sequence>MHRLELLWLEGAVAVQPGGELGTDWTDRPPRPSSASAAGRELTLPGAAADTRASGDCASVPACSPAHRTNVVEMDGRGRPSRSLAETERLSGQASKRTAYATTIFPSSFVRGRSRQPSSTRSFVETLDCGEALEHTALLAWAAYTAVDATWWSWSWSCRQLGGWSWSGHYSTGARYLPPPRSLMHLVVHLKLLQPTMSHWKLPWRGSYSPTIQP</sequence>
<dbReference type="AlphaFoldDB" id="A0A6A6X2C2"/>
<accession>A0A6A6X2C2</accession>
<feature type="region of interest" description="Disordered" evidence="1">
    <location>
        <begin position="73"/>
        <end position="93"/>
    </location>
</feature>
<reference evidence="2" key="1">
    <citation type="journal article" date="2020" name="Stud. Mycol.">
        <title>101 Dothideomycetes genomes: a test case for predicting lifestyles and emergence of pathogens.</title>
        <authorList>
            <person name="Haridas S."/>
            <person name="Albert R."/>
            <person name="Binder M."/>
            <person name="Bloem J."/>
            <person name="Labutti K."/>
            <person name="Salamov A."/>
            <person name="Andreopoulos B."/>
            <person name="Baker S."/>
            <person name="Barry K."/>
            <person name="Bills G."/>
            <person name="Bluhm B."/>
            <person name="Cannon C."/>
            <person name="Castanera R."/>
            <person name="Culley D."/>
            <person name="Daum C."/>
            <person name="Ezra D."/>
            <person name="Gonzalez J."/>
            <person name="Henrissat B."/>
            <person name="Kuo A."/>
            <person name="Liang C."/>
            <person name="Lipzen A."/>
            <person name="Lutzoni F."/>
            <person name="Magnuson J."/>
            <person name="Mondo S."/>
            <person name="Nolan M."/>
            <person name="Ohm R."/>
            <person name="Pangilinan J."/>
            <person name="Park H.-J."/>
            <person name="Ramirez L."/>
            <person name="Alfaro M."/>
            <person name="Sun H."/>
            <person name="Tritt A."/>
            <person name="Yoshinaga Y."/>
            <person name="Zwiers L.-H."/>
            <person name="Turgeon B."/>
            <person name="Goodwin S."/>
            <person name="Spatafora J."/>
            <person name="Crous P."/>
            <person name="Grigoriev I."/>
        </authorList>
    </citation>
    <scope>NUCLEOTIDE SEQUENCE</scope>
    <source>
        <strain evidence="2">CBS 109.77</strain>
    </source>
</reference>
<keyword evidence="3" id="KW-1185">Reference proteome</keyword>
<proteinExistence type="predicted"/>
<evidence type="ECO:0000256" key="1">
    <source>
        <dbReference type="SAM" id="MobiDB-lite"/>
    </source>
</evidence>
<evidence type="ECO:0000313" key="3">
    <source>
        <dbReference type="Proteomes" id="UP000799757"/>
    </source>
</evidence>
<dbReference type="Proteomes" id="UP000799757">
    <property type="component" value="Unassembled WGS sequence"/>
</dbReference>
<protein>
    <submittedName>
        <fullName evidence="2">Uncharacterized protein</fullName>
    </submittedName>
</protein>
<organism evidence="2 3">
    <name type="scientific">Melanomma pulvis-pyrius CBS 109.77</name>
    <dbReference type="NCBI Taxonomy" id="1314802"/>
    <lineage>
        <taxon>Eukaryota</taxon>
        <taxon>Fungi</taxon>
        <taxon>Dikarya</taxon>
        <taxon>Ascomycota</taxon>
        <taxon>Pezizomycotina</taxon>
        <taxon>Dothideomycetes</taxon>
        <taxon>Pleosporomycetidae</taxon>
        <taxon>Pleosporales</taxon>
        <taxon>Melanommataceae</taxon>
        <taxon>Melanomma</taxon>
    </lineage>
</organism>
<dbReference type="EMBL" id="MU002070">
    <property type="protein sequence ID" value="KAF2790502.1"/>
    <property type="molecule type" value="Genomic_DNA"/>
</dbReference>
<name>A0A6A6X2C2_9PLEO</name>
<feature type="region of interest" description="Disordered" evidence="1">
    <location>
        <begin position="19"/>
        <end position="41"/>
    </location>
</feature>